<dbReference type="EMBL" id="CP007739">
    <property type="protein sequence ID" value="AIE60881.1"/>
    <property type="molecule type" value="Genomic_DNA"/>
</dbReference>
<dbReference type="SUPFAM" id="SSF54106">
    <property type="entry name" value="LysM domain"/>
    <property type="match status" value="1"/>
</dbReference>
<name>I3ECY0_BACMM</name>
<dbReference type="RefSeq" id="WP_003347682.1">
    <property type="nucleotide sequence ID" value="NZ_ADWW01000001.1"/>
</dbReference>
<dbReference type="Pfam" id="PF01476">
    <property type="entry name" value="LysM"/>
    <property type="match status" value="1"/>
</dbReference>
<dbReference type="InterPro" id="IPR018392">
    <property type="entry name" value="LysM"/>
</dbReference>
<dbReference type="InterPro" id="IPR036779">
    <property type="entry name" value="LysM_dom_sf"/>
</dbReference>
<dbReference type="SMART" id="SM00257">
    <property type="entry name" value="LysM"/>
    <property type="match status" value="1"/>
</dbReference>
<evidence type="ECO:0000259" key="2">
    <source>
        <dbReference type="PROSITE" id="PS50943"/>
    </source>
</evidence>
<evidence type="ECO:0000256" key="1">
    <source>
        <dbReference type="SAM" id="MobiDB-lite"/>
    </source>
</evidence>
<feature type="domain" description="LysM" evidence="3">
    <location>
        <begin position="2"/>
        <end position="47"/>
    </location>
</feature>
<protein>
    <submittedName>
        <fullName evidence="4">Spore coat assembly protein SafA</fullName>
    </submittedName>
</protein>
<accession>I3ECY0</accession>
<evidence type="ECO:0000313" key="4">
    <source>
        <dbReference type="EMBL" id="AIE60881.1"/>
    </source>
</evidence>
<dbReference type="PROSITE" id="PS50943">
    <property type="entry name" value="HTH_CROC1"/>
    <property type="match status" value="1"/>
</dbReference>
<dbReference type="eggNOG" id="COG1388">
    <property type="taxonomic scope" value="Bacteria"/>
</dbReference>
<dbReference type="AlphaFoldDB" id="I3ECY0"/>
<feature type="compositionally biased region" description="Basic and acidic residues" evidence="1">
    <location>
        <begin position="102"/>
        <end position="123"/>
    </location>
</feature>
<feature type="domain" description="HTH cro/C1-type" evidence="2">
    <location>
        <begin position="10"/>
        <end position="26"/>
    </location>
</feature>
<dbReference type="CDD" id="cd00118">
    <property type="entry name" value="LysM"/>
    <property type="match status" value="1"/>
</dbReference>
<dbReference type="STRING" id="796606.BMMGA3_12440"/>
<dbReference type="HOGENOM" id="CLU_540433_0_0_9"/>
<proteinExistence type="predicted"/>
<keyword evidence="5" id="KW-1185">Reference proteome</keyword>
<organism evidence="4 5">
    <name type="scientific">Bacillus methanolicus (strain MGA3 / ATCC 53907)</name>
    <dbReference type="NCBI Taxonomy" id="796606"/>
    <lineage>
        <taxon>Bacteria</taxon>
        <taxon>Bacillati</taxon>
        <taxon>Bacillota</taxon>
        <taxon>Bacilli</taxon>
        <taxon>Bacillales</taxon>
        <taxon>Bacillaceae</taxon>
        <taxon>Bacillus</taxon>
    </lineage>
</organism>
<sequence>MKIHIVQKGDTLWKIAKKYGVNFEELKKINSQLSNPDMIMPGMKIKIPTGGGTVKKEAPMTGGKKEAYIKMGPKKEKPITEHPFAKEKPKPLPVVEEQPQVKPKEAPKPPAPKHEIPKIEKPKPVSPIQEFPKVEKQMPVSPIQEKPKLEKPKPVSPIQEFPKVEKQMPVSPIQEFPKVEKQMPVSPIQEFPKIEKPKTPYSPKMPQPVIPEIVMNNSFTQNMADMSLQQPTPQIPPKPDNIFPGMIKAETSPYMKEEESPLESPTQQGGYQQPMYPYPPNYYPVSPALPGTGYNYPGGFQPQQSPYPYVQGVATMPMHQMPSYTSPAAQMPTQHGMMPEFESMDFDESSPFMHEMPSVQGTMDYQAPLMPQVQGATEYPDMGAQMPHQMPAQMPAHQMPHQMPAQMPAHQMPHQMPAQMPAYQMPAHTMPAYHMPFGPCPPIAVSPVMPGPGFGHCYPYGPVPYGYPSMPQVQGAMDCQMPMPQVQEEMDYQMPMPQVQGAMDNQMPMQQVQGAMDVHEKTAQMPHQAPIQGVKDTSHDCGCGGSGSQGVPYGPMYGPAPGTTPIYTPPHNVQPYGFAQPPYMNYGYGPGQMGSGPYGFPRTEDESSEYEG</sequence>
<dbReference type="Gene3D" id="3.10.350.10">
    <property type="entry name" value="LysM domain"/>
    <property type="match status" value="1"/>
</dbReference>
<reference evidence="4 5" key="1">
    <citation type="journal article" date="2015" name="BMC Genomics">
        <title>Transcriptome analysis of thermophilic methylotrophic Bacillus methanolicus MGA3 using RNA-sequencing provides detailed insights into its previously uncharted transcriptional landscape.</title>
        <authorList>
            <person name="Irla M."/>
            <person name="Neshat A."/>
            <person name="Brautaset T."/>
            <person name="Ruckert C."/>
            <person name="Kalinowski J."/>
            <person name="Wendisch V.F."/>
        </authorList>
    </citation>
    <scope>NUCLEOTIDE SEQUENCE [LARGE SCALE GENOMIC DNA]</scope>
    <source>
        <strain evidence="5">MGA3 / ATCC 53907</strain>
    </source>
</reference>
<evidence type="ECO:0000313" key="5">
    <source>
        <dbReference type="Proteomes" id="UP000027602"/>
    </source>
</evidence>
<dbReference type="OrthoDB" id="2033517at2"/>
<feature type="region of interest" description="Disordered" evidence="1">
    <location>
        <begin position="590"/>
        <end position="612"/>
    </location>
</feature>
<gene>
    <name evidence="4" type="ORF">BMMGA3_12440</name>
</gene>
<dbReference type="InterPro" id="IPR014248">
    <property type="entry name" value="Spore_coat_assembly_SafA"/>
</dbReference>
<dbReference type="InterPro" id="IPR001387">
    <property type="entry name" value="Cro/C1-type_HTH"/>
</dbReference>
<feature type="compositionally biased region" description="Basic and acidic residues" evidence="1">
    <location>
        <begin position="72"/>
        <end position="90"/>
    </location>
</feature>
<feature type="region of interest" description="Disordered" evidence="1">
    <location>
        <begin position="72"/>
        <end position="125"/>
    </location>
</feature>
<dbReference type="PROSITE" id="PS51782">
    <property type="entry name" value="LYSM"/>
    <property type="match status" value="1"/>
</dbReference>
<dbReference type="KEGG" id="bmet:BMMGA3_12440"/>
<dbReference type="NCBIfam" id="TIGR02899">
    <property type="entry name" value="spore_safA"/>
    <property type="match status" value="1"/>
</dbReference>
<evidence type="ECO:0000259" key="3">
    <source>
        <dbReference type="PROSITE" id="PS51782"/>
    </source>
</evidence>
<dbReference type="Proteomes" id="UP000027602">
    <property type="component" value="Chromosome"/>
</dbReference>